<dbReference type="PANTHER" id="PTHR34216">
    <property type="match status" value="1"/>
</dbReference>
<comment type="subcellular location">
    <subcellularLocation>
        <location evidence="1">Secreted</location>
    </subcellularLocation>
</comment>
<dbReference type="Proteomes" id="UP000240608">
    <property type="component" value="Unassembled WGS sequence"/>
</dbReference>
<evidence type="ECO:0000256" key="2">
    <source>
        <dbReference type="ARBA" id="ARBA00022729"/>
    </source>
</evidence>
<protein>
    <recommendedName>
        <fullName evidence="3">NodB homology domain-containing protein</fullName>
    </recommendedName>
</protein>
<sequence>MTIINWIQLILLKNKRLLFKLVVLSSFLALFIACSSKAEKQQADKEPIATNKEVVSFVYHRFGDSRYPSTNISLADFEAHLNYLKENGYQVLTFSDAIDYLHSSKEAKKTAVITIDDGYQSFYENGLPLLLKYDFPATLFINTESIGGADYMDWKSIKSSQNNGIEIGNHTHSHAYFLNMSSEERYKEFESEISKTQQLIEKNTGKAPETFAYPYGELDEKMVQIVSDAGFKAAAAQNSGVIYSGTDLMQCPRFPMSESYADLDKFVSKAKMKALPVINRNPSTFLLTDEVLQPKLTLKVDSFSISLQQMQCFIQGTECHLETKNLPDGTVEITMSPQSAINQRRRTLYTLTMPDKYGKWYWFSQLWINPSIH</sequence>
<feature type="domain" description="NodB homology" evidence="3">
    <location>
        <begin position="109"/>
        <end position="373"/>
    </location>
</feature>
<dbReference type="Pfam" id="PF01522">
    <property type="entry name" value="Polysacc_deac_1"/>
    <property type="match status" value="1"/>
</dbReference>
<evidence type="ECO:0000313" key="4">
    <source>
        <dbReference type="EMBL" id="PTB93807.1"/>
    </source>
</evidence>
<reference evidence="4 5" key="1">
    <citation type="submission" date="2018-03" db="EMBL/GenBank/DDBJ databases">
        <title>Cross-interface Injection: A General Nanoliter Liquid Handling Method Applied to Single Cells Genome Amplification Automated Nanoliter Liquid Handling Applied to Single Cell Multiple Displacement Amplification.</title>
        <authorList>
            <person name="Yun J."/>
            <person name="Xu P."/>
            <person name="Xu J."/>
            <person name="Dai X."/>
            <person name="Wang Y."/>
            <person name="Zheng X."/>
            <person name="Cao C."/>
            <person name="Yi Q."/>
            <person name="Zhu Y."/>
            <person name="Wang L."/>
            <person name="Dong Z."/>
            <person name="Huang Y."/>
            <person name="Huang L."/>
            <person name="Du W."/>
        </authorList>
    </citation>
    <scope>NUCLEOTIDE SEQUENCE [LARGE SCALE GENOMIC DNA]</scope>
    <source>
        <strain evidence="4 5">Z-D1-2</strain>
    </source>
</reference>
<dbReference type="SUPFAM" id="SSF88713">
    <property type="entry name" value="Glycoside hydrolase/deacetylase"/>
    <property type="match status" value="1"/>
</dbReference>
<keyword evidence="2" id="KW-0732">Signal</keyword>
<dbReference type="PROSITE" id="PS51677">
    <property type="entry name" value="NODB"/>
    <property type="match status" value="1"/>
</dbReference>
<dbReference type="AlphaFoldDB" id="A0A2T4DJ63"/>
<dbReference type="Gene3D" id="3.20.20.370">
    <property type="entry name" value="Glycoside hydrolase/deacetylase"/>
    <property type="match status" value="1"/>
</dbReference>
<evidence type="ECO:0000259" key="3">
    <source>
        <dbReference type="PROSITE" id="PS51677"/>
    </source>
</evidence>
<gene>
    <name evidence="4" type="ORF">C9994_12690</name>
</gene>
<dbReference type="InterPro" id="IPR002509">
    <property type="entry name" value="NODB_dom"/>
</dbReference>
<dbReference type="GO" id="GO:0005576">
    <property type="term" value="C:extracellular region"/>
    <property type="evidence" value="ECO:0007669"/>
    <property type="project" value="UniProtKB-SubCell"/>
</dbReference>
<dbReference type="CDD" id="cd10973">
    <property type="entry name" value="CE4_DAC_u4_5s"/>
    <property type="match status" value="1"/>
</dbReference>
<dbReference type="PANTHER" id="PTHR34216:SF3">
    <property type="entry name" value="POLY-BETA-1,6-N-ACETYL-D-GLUCOSAMINE N-DEACETYLASE"/>
    <property type="match status" value="1"/>
</dbReference>
<dbReference type="GO" id="GO:0005975">
    <property type="term" value="P:carbohydrate metabolic process"/>
    <property type="evidence" value="ECO:0007669"/>
    <property type="project" value="InterPro"/>
</dbReference>
<organism evidence="4 5">
    <name type="scientific">Marivirga lumbricoides</name>
    <dbReference type="NCBI Taxonomy" id="1046115"/>
    <lineage>
        <taxon>Bacteria</taxon>
        <taxon>Pseudomonadati</taxon>
        <taxon>Bacteroidota</taxon>
        <taxon>Cytophagia</taxon>
        <taxon>Cytophagales</taxon>
        <taxon>Marivirgaceae</taxon>
        <taxon>Marivirga</taxon>
    </lineage>
</organism>
<dbReference type="GO" id="GO:0016810">
    <property type="term" value="F:hydrolase activity, acting on carbon-nitrogen (but not peptide) bonds"/>
    <property type="evidence" value="ECO:0007669"/>
    <property type="project" value="InterPro"/>
</dbReference>
<evidence type="ECO:0000313" key="5">
    <source>
        <dbReference type="Proteomes" id="UP000240608"/>
    </source>
</evidence>
<evidence type="ECO:0000256" key="1">
    <source>
        <dbReference type="ARBA" id="ARBA00004613"/>
    </source>
</evidence>
<proteinExistence type="predicted"/>
<dbReference type="InterPro" id="IPR051398">
    <property type="entry name" value="Polysacch_Deacetylase"/>
</dbReference>
<dbReference type="InterPro" id="IPR011330">
    <property type="entry name" value="Glyco_hydro/deAcase_b/a-brl"/>
</dbReference>
<name>A0A2T4DJ63_9BACT</name>
<comment type="caution">
    <text evidence="4">The sequence shown here is derived from an EMBL/GenBank/DDBJ whole genome shotgun (WGS) entry which is preliminary data.</text>
</comment>
<accession>A0A2T4DJ63</accession>
<dbReference type="EMBL" id="PYVU01000151">
    <property type="protein sequence ID" value="PTB93807.1"/>
    <property type="molecule type" value="Genomic_DNA"/>
</dbReference>